<sequence length="192" mass="22214">MQLYGSLTSPYVRRLRALAIEQNIQFDFLNLNIFAEQDRETLVKLNPTRKIPMLVDGEQVVFDSNVIYRYLSQKLDFSPLSWDQENTLTLINSANDSLVELLICKRSDFDTNDDKLFFNLQRDRVQGVLSVLNDAAEKGEFNDYNYLAISLYCLVDWIIFRDLTDLSAFTALLDFHAAHQQRTSNTETAPKD</sequence>
<dbReference type="RefSeq" id="WP_038639671.1">
    <property type="nucleotide sequence ID" value="NZ_CP009888.1"/>
</dbReference>
<name>A0A0A7EDC0_9GAMM</name>
<protein>
    <submittedName>
        <fullName evidence="2">Glutathione S-transferase</fullName>
    </submittedName>
</protein>
<keyword evidence="3" id="KW-1185">Reference proteome</keyword>
<dbReference type="InterPro" id="IPR036249">
    <property type="entry name" value="Thioredoxin-like_sf"/>
</dbReference>
<evidence type="ECO:0000259" key="1">
    <source>
        <dbReference type="PROSITE" id="PS50404"/>
    </source>
</evidence>
<reference evidence="2 3" key="1">
    <citation type="submission" date="2014-11" db="EMBL/GenBank/DDBJ databases">
        <title>Complete Genome Sequence of Pseudoalteromonas sp. Strain OCN003 Isolated from Kaneohe Bay, Oahu, Hawaii.</title>
        <authorList>
            <person name="Beurmann S."/>
            <person name="Videau P."/>
            <person name="Ushijima B."/>
            <person name="Smith A.M."/>
            <person name="Aeby G.S."/>
            <person name="Callahan S.M."/>
            <person name="Belcaid M."/>
        </authorList>
    </citation>
    <scope>NUCLEOTIDE SEQUENCE [LARGE SCALE GENOMIC DNA]</scope>
    <source>
        <strain evidence="2 3">OCN003</strain>
    </source>
</reference>
<dbReference type="Proteomes" id="UP000030341">
    <property type="component" value="Chromosome 1"/>
</dbReference>
<dbReference type="EMBL" id="CP009888">
    <property type="protein sequence ID" value="AIY64635.1"/>
    <property type="molecule type" value="Genomic_DNA"/>
</dbReference>
<evidence type="ECO:0000313" key="2">
    <source>
        <dbReference type="EMBL" id="AIY64635.1"/>
    </source>
</evidence>
<dbReference type="PANTHER" id="PTHR43969">
    <property type="entry name" value="GLUTATHIONE S TRANSFERASE D10, ISOFORM A-RELATED"/>
    <property type="match status" value="1"/>
</dbReference>
<organism evidence="2 3">
    <name type="scientific">Pseudoalteromonas piratica</name>
    <dbReference type="NCBI Taxonomy" id="1348114"/>
    <lineage>
        <taxon>Bacteria</taxon>
        <taxon>Pseudomonadati</taxon>
        <taxon>Pseudomonadota</taxon>
        <taxon>Gammaproteobacteria</taxon>
        <taxon>Alteromonadales</taxon>
        <taxon>Pseudoalteromonadaceae</taxon>
        <taxon>Pseudoalteromonas</taxon>
    </lineage>
</organism>
<accession>A0A0A7EDC0</accession>
<dbReference type="Pfam" id="PF02798">
    <property type="entry name" value="GST_N"/>
    <property type="match status" value="1"/>
</dbReference>
<proteinExistence type="predicted"/>
<dbReference type="eggNOG" id="COG0625">
    <property type="taxonomic scope" value="Bacteria"/>
</dbReference>
<dbReference type="PANTHER" id="PTHR43969:SF9">
    <property type="entry name" value="GLUTATHIONE S TRANSFERASE D10, ISOFORM A-RELATED"/>
    <property type="match status" value="1"/>
</dbReference>
<dbReference type="InterPro" id="IPR004045">
    <property type="entry name" value="Glutathione_S-Trfase_N"/>
</dbReference>
<dbReference type="Gene3D" id="3.40.30.10">
    <property type="entry name" value="Glutaredoxin"/>
    <property type="match status" value="1"/>
</dbReference>
<keyword evidence="2" id="KW-0808">Transferase</keyword>
<dbReference type="KEGG" id="pseo:OM33_05380"/>
<evidence type="ECO:0000313" key="3">
    <source>
        <dbReference type="Proteomes" id="UP000030341"/>
    </source>
</evidence>
<gene>
    <name evidence="2" type="ORF">OM33_05380</name>
</gene>
<dbReference type="GO" id="GO:0006749">
    <property type="term" value="P:glutathione metabolic process"/>
    <property type="evidence" value="ECO:0007669"/>
    <property type="project" value="TreeGrafter"/>
</dbReference>
<dbReference type="PROSITE" id="PS50404">
    <property type="entry name" value="GST_NTER"/>
    <property type="match status" value="1"/>
</dbReference>
<dbReference type="STRING" id="1348114.OM33_05380"/>
<dbReference type="AlphaFoldDB" id="A0A0A7EDC0"/>
<dbReference type="OrthoDB" id="8634103at2"/>
<dbReference type="GO" id="GO:0004364">
    <property type="term" value="F:glutathione transferase activity"/>
    <property type="evidence" value="ECO:0007669"/>
    <property type="project" value="TreeGrafter"/>
</dbReference>
<dbReference type="HOGENOM" id="CLU_011226_12_2_6"/>
<dbReference type="SUPFAM" id="SSF52833">
    <property type="entry name" value="Thioredoxin-like"/>
    <property type="match status" value="1"/>
</dbReference>
<dbReference type="Gene3D" id="1.20.1050.10">
    <property type="match status" value="1"/>
</dbReference>
<feature type="domain" description="GST N-terminal" evidence="1">
    <location>
        <begin position="1"/>
        <end position="79"/>
    </location>
</feature>